<evidence type="ECO:0000313" key="1">
    <source>
        <dbReference type="EMBL" id="CCH74706.1"/>
    </source>
</evidence>
<proteinExistence type="predicted"/>
<evidence type="ECO:0008006" key="3">
    <source>
        <dbReference type="Google" id="ProtNLM"/>
    </source>
</evidence>
<comment type="caution">
    <text evidence="1">The sequence shown here is derived from an EMBL/GenBank/DDBJ whole genome shotgun (WGS) entry which is preliminary data.</text>
</comment>
<dbReference type="SUPFAM" id="SSF55729">
    <property type="entry name" value="Acyl-CoA N-acyltransferases (Nat)"/>
    <property type="match status" value="1"/>
</dbReference>
<keyword evidence="2" id="KW-1185">Reference proteome</keyword>
<organism evidence="1 2">
    <name type="scientific">Nostocoides australiense Ben110</name>
    <dbReference type="NCBI Taxonomy" id="1193182"/>
    <lineage>
        <taxon>Bacteria</taxon>
        <taxon>Bacillati</taxon>
        <taxon>Actinomycetota</taxon>
        <taxon>Actinomycetes</taxon>
        <taxon>Micrococcales</taxon>
        <taxon>Intrasporangiaceae</taxon>
        <taxon>Nostocoides</taxon>
    </lineage>
</organism>
<name>W6K0V0_9MICO</name>
<dbReference type="Proteomes" id="UP000035763">
    <property type="component" value="Unassembled WGS sequence"/>
</dbReference>
<accession>W6K0V0</accession>
<dbReference type="InterPro" id="IPR016181">
    <property type="entry name" value="Acyl_CoA_acyltransferase"/>
</dbReference>
<gene>
    <name evidence="1" type="ORF">BN11_4730005</name>
</gene>
<sequence>MALAKERLPGGMQLWAFQSNTAAIRFYERHGFLQVRWTDGDNDEGEPDVFMEWPGASVRR</sequence>
<dbReference type="AlphaFoldDB" id="W6K0V0"/>
<protein>
    <recommendedName>
        <fullName evidence="3">N-acetyltransferase domain-containing protein</fullName>
    </recommendedName>
</protein>
<dbReference type="Gene3D" id="3.40.630.30">
    <property type="match status" value="1"/>
</dbReference>
<evidence type="ECO:0000313" key="2">
    <source>
        <dbReference type="Proteomes" id="UP000035763"/>
    </source>
</evidence>
<dbReference type="EMBL" id="CAJA01000416">
    <property type="protein sequence ID" value="CCH74706.1"/>
    <property type="molecule type" value="Genomic_DNA"/>
</dbReference>
<reference evidence="1 2" key="1">
    <citation type="journal article" date="2013" name="ISME J.">
        <title>A metabolic model for members of the genus Tetrasphaera involved in enhanced biological phosphorus removal.</title>
        <authorList>
            <person name="Kristiansen R."/>
            <person name="Nguyen H.T.T."/>
            <person name="Saunders A.M."/>
            <person name="Nielsen J.L."/>
            <person name="Wimmer R."/>
            <person name="Le V.Q."/>
            <person name="McIlroy S.J."/>
            <person name="Petrovski S."/>
            <person name="Seviour R.J."/>
            <person name="Calteau A."/>
            <person name="Nielsen K.L."/>
            <person name="Nielsen P.H."/>
        </authorList>
    </citation>
    <scope>NUCLEOTIDE SEQUENCE [LARGE SCALE GENOMIC DNA]</scope>
    <source>
        <strain evidence="1 2">Ben110</strain>
    </source>
</reference>
<dbReference type="STRING" id="1193182.BN11_4730005"/>